<comment type="similarity">
    <text evidence="3 9">Belongs to the universal ribosomal protein uL3 family.</text>
</comment>
<evidence type="ECO:0000256" key="4">
    <source>
        <dbReference type="ARBA" id="ARBA00022730"/>
    </source>
</evidence>
<dbReference type="GO" id="GO:0003735">
    <property type="term" value="F:structural constituent of ribosome"/>
    <property type="evidence" value="ECO:0007669"/>
    <property type="project" value="InterPro"/>
</dbReference>
<reference evidence="11" key="1">
    <citation type="journal article" date="2019" name="Genome Biol. Evol.">
        <title>Plastid Genomes and Proteins Illuminate the Evolution of Eustigmatophyte Algae and Their Bacterial Endosymbionts.</title>
        <authorList>
            <person name="Sevcikova T."/>
            <person name="Yurchenko T."/>
            <person name="Fawley K.P."/>
            <person name="Amaral R."/>
            <person name="Strnad H."/>
            <person name="Santos L.M."/>
            <person name="Fawley M.W."/>
            <person name="Elias M."/>
        </authorList>
    </citation>
    <scope>NUCLEOTIDE SEQUENCE</scope>
</reference>
<evidence type="ECO:0000256" key="3">
    <source>
        <dbReference type="ARBA" id="ARBA00006540"/>
    </source>
</evidence>
<name>A0A3R5QSB6_9STRA</name>
<dbReference type="EMBL" id="MK281456">
    <property type="protein sequence ID" value="QAA11819.1"/>
    <property type="molecule type" value="Genomic_DNA"/>
</dbReference>
<dbReference type="GO" id="GO:0019843">
    <property type="term" value="F:rRNA binding"/>
    <property type="evidence" value="ECO:0007669"/>
    <property type="project" value="UniProtKB-KW"/>
</dbReference>
<evidence type="ECO:0000256" key="7">
    <source>
        <dbReference type="ARBA" id="ARBA00023274"/>
    </source>
</evidence>
<dbReference type="HAMAP" id="MF_01325_B">
    <property type="entry name" value="Ribosomal_uL3_B"/>
    <property type="match status" value="1"/>
</dbReference>
<dbReference type="Pfam" id="PF00297">
    <property type="entry name" value="Ribosomal_L3"/>
    <property type="match status" value="1"/>
</dbReference>
<dbReference type="InterPro" id="IPR000597">
    <property type="entry name" value="Ribosomal_uL3"/>
</dbReference>
<evidence type="ECO:0000256" key="1">
    <source>
        <dbReference type="ARBA" id="ARBA00002570"/>
    </source>
</evidence>
<keyword evidence="6 9" id="KW-0689">Ribosomal protein</keyword>
<evidence type="ECO:0000256" key="10">
    <source>
        <dbReference type="SAM" id="MobiDB-lite"/>
    </source>
</evidence>
<dbReference type="AlphaFoldDB" id="A0A3R5QSB6"/>
<dbReference type="PROSITE" id="PS00474">
    <property type="entry name" value="RIBOSOMAL_L3"/>
    <property type="match status" value="1"/>
</dbReference>
<dbReference type="FunFam" id="2.40.30.10:FF:000065">
    <property type="entry name" value="50S ribosomal protein L3, chloroplastic"/>
    <property type="match status" value="1"/>
</dbReference>
<dbReference type="SUPFAM" id="SSF50447">
    <property type="entry name" value="Translation proteins"/>
    <property type="match status" value="1"/>
</dbReference>
<feature type="region of interest" description="Disordered" evidence="10">
    <location>
        <begin position="138"/>
        <end position="162"/>
    </location>
</feature>
<dbReference type="GO" id="GO:0009507">
    <property type="term" value="C:chloroplast"/>
    <property type="evidence" value="ECO:0007669"/>
    <property type="project" value="UniProtKB-SubCell"/>
</dbReference>
<comment type="subcellular location">
    <subcellularLocation>
        <location evidence="2">Plastid</location>
        <location evidence="2">Chloroplast</location>
    </subcellularLocation>
</comment>
<evidence type="ECO:0000256" key="6">
    <source>
        <dbReference type="ARBA" id="ARBA00022980"/>
    </source>
</evidence>
<keyword evidence="5" id="KW-0694">RNA-binding</keyword>
<gene>
    <name evidence="11" type="primary">rpl3</name>
</gene>
<dbReference type="PANTHER" id="PTHR11229:SF16">
    <property type="entry name" value="LARGE RIBOSOMAL SUBUNIT PROTEIN UL3C"/>
    <property type="match status" value="1"/>
</dbReference>
<keyword evidence="11" id="KW-0934">Plastid</keyword>
<sequence length="220" mass="23773">MQIGSLGIKIGMTQIFDVEKNVAIPVTLIKVGPSIVTHIKTKEKDGYDAIQLGFGFIVNNGESTYTKTNKPEKGHLQRSNVSSCSYLCEYKVPNLEQYSIGQIIDVNIFENGQFVDVIGKTIGKGFCGTVKRYNFGRGPMSHGSKNHRAPGSIGAGSTPGRVYPGKRMAGRKGGIQATIKNLQIIKIHSEESIVAVHGAIPGKSGNIVNLIPSFRNKRTS</sequence>
<comment type="function">
    <text evidence="1">One of the primary rRNA binding proteins, it binds directly near the 3'-end of the 23S rRNA, where it nucleates assembly of the 50S subunit.</text>
</comment>
<evidence type="ECO:0000256" key="9">
    <source>
        <dbReference type="RuleBase" id="RU003905"/>
    </source>
</evidence>
<dbReference type="InterPro" id="IPR009000">
    <property type="entry name" value="Transl_B-barrel_sf"/>
</dbReference>
<dbReference type="InterPro" id="IPR019926">
    <property type="entry name" value="Ribosomal_uL3_CS"/>
</dbReference>
<evidence type="ECO:0000256" key="5">
    <source>
        <dbReference type="ARBA" id="ARBA00022884"/>
    </source>
</evidence>
<proteinExistence type="inferred from homology"/>
<organism evidence="11">
    <name type="scientific">Eustigmatophyceae sp. Ndem 8/9T-3m6.8</name>
    <dbReference type="NCBI Taxonomy" id="2506146"/>
    <lineage>
        <taxon>Eukaryota</taxon>
        <taxon>Sar</taxon>
        <taxon>Stramenopiles</taxon>
        <taxon>Ochrophyta</taxon>
        <taxon>Eustigmatophyceae</taxon>
    </lineage>
</organism>
<accession>A0A3R5QSB6</accession>
<evidence type="ECO:0000313" key="11">
    <source>
        <dbReference type="EMBL" id="QAA11819.1"/>
    </source>
</evidence>
<geneLocation type="plastid" evidence="11"/>
<dbReference type="Gene3D" id="2.40.30.10">
    <property type="entry name" value="Translation factors"/>
    <property type="match status" value="1"/>
</dbReference>
<dbReference type="GO" id="GO:0022625">
    <property type="term" value="C:cytosolic large ribosomal subunit"/>
    <property type="evidence" value="ECO:0007669"/>
    <property type="project" value="TreeGrafter"/>
</dbReference>
<dbReference type="GO" id="GO:0006412">
    <property type="term" value="P:translation"/>
    <property type="evidence" value="ECO:0007669"/>
    <property type="project" value="InterPro"/>
</dbReference>
<dbReference type="Gene3D" id="3.30.160.810">
    <property type="match status" value="1"/>
</dbReference>
<dbReference type="PANTHER" id="PTHR11229">
    <property type="entry name" value="50S RIBOSOMAL PROTEIN L3"/>
    <property type="match status" value="1"/>
</dbReference>
<keyword evidence="4" id="KW-0699">rRNA-binding</keyword>
<evidence type="ECO:0000256" key="2">
    <source>
        <dbReference type="ARBA" id="ARBA00004229"/>
    </source>
</evidence>
<protein>
    <recommendedName>
        <fullName evidence="8">Large ribosomal subunit protein uL3c</fullName>
    </recommendedName>
</protein>
<dbReference type="GeneID" id="38947977"/>
<dbReference type="NCBIfam" id="TIGR03625">
    <property type="entry name" value="L3_bact"/>
    <property type="match status" value="1"/>
</dbReference>
<keyword evidence="7 9" id="KW-0687">Ribonucleoprotein</keyword>
<dbReference type="RefSeq" id="YP_009550882.1">
    <property type="nucleotide sequence ID" value="NC_040298.1"/>
</dbReference>
<evidence type="ECO:0000256" key="8">
    <source>
        <dbReference type="ARBA" id="ARBA00035213"/>
    </source>
</evidence>
<dbReference type="InterPro" id="IPR019927">
    <property type="entry name" value="Ribosomal_uL3_bac/org-type"/>
</dbReference>